<evidence type="ECO:0008006" key="5">
    <source>
        <dbReference type="Google" id="ProtNLM"/>
    </source>
</evidence>
<evidence type="ECO:0000313" key="4">
    <source>
        <dbReference type="Proteomes" id="UP000054988"/>
    </source>
</evidence>
<dbReference type="eggNOG" id="ENOG502S1BF">
    <property type="taxonomic scope" value="Eukaryota"/>
</dbReference>
<evidence type="ECO:0000259" key="2">
    <source>
        <dbReference type="Pfam" id="PF12853"/>
    </source>
</evidence>
<dbReference type="InterPro" id="IPR053229">
    <property type="entry name" value="NADH-Q_oxidrdct_subunit"/>
</dbReference>
<reference evidence="3 4" key="1">
    <citation type="submission" date="2015-12" db="EMBL/GenBank/DDBJ databases">
        <title>Draft genome sequence of Moniliophthora roreri, the causal agent of frosty pod rot of cacao.</title>
        <authorList>
            <person name="Aime M.C."/>
            <person name="Diaz-Valderrama J.R."/>
            <person name="Kijpornyongpan T."/>
            <person name="Phillips-Mora W."/>
        </authorList>
    </citation>
    <scope>NUCLEOTIDE SEQUENCE [LARGE SCALE GENOMIC DNA]</scope>
    <source>
        <strain evidence="3 4">MCA 2952</strain>
    </source>
</reference>
<dbReference type="Pfam" id="PF10785">
    <property type="entry name" value="NADH-u_ox-rdase"/>
    <property type="match status" value="2"/>
</dbReference>
<accession>A0A0W0FXN1</accession>
<feature type="domain" description="NADH-ubiquinone oxidoreductase 21kDa subunit N-terminal" evidence="1">
    <location>
        <begin position="72"/>
        <end position="119"/>
    </location>
</feature>
<protein>
    <recommendedName>
        <fullName evidence="5">Nadh-ubiquinone oxidoreductase 21 kDa subunit</fullName>
    </recommendedName>
</protein>
<sequence>MPDKVLETPYPVIDIDPHFSRVVRYFRPSDYGVWATATVAVPSALVLWEMVDPRKIVVKQMEAGPRTTLPSGRVAMGDAISIVTRRMVTGVKVASVIGFCGGFLLAYQNSSKRFWGWTENKREEEMDLAELTQRAKEGKPLYGESSQPEWVLGAAYRNSVFSQLKFSAFPMFNLVNHPHHGTDPAKYGVKAEATTEES</sequence>
<comment type="caution">
    <text evidence="3">The sequence shown here is derived from an EMBL/GenBank/DDBJ whole genome shotgun (WGS) entry which is preliminary data.</text>
</comment>
<gene>
    <name evidence="3" type="ORF">WG66_6334</name>
</gene>
<dbReference type="Proteomes" id="UP000054988">
    <property type="component" value="Unassembled WGS sequence"/>
</dbReference>
<dbReference type="EMBL" id="LATX01001515">
    <property type="protein sequence ID" value="KTB41075.1"/>
    <property type="molecule type" value="Genomic_DNA"/>
</dbReference>
<evidence type="ECO:0000259" key="1">
    <source>
        <dbReference type="Pfam" id="PF10785"/>
    </source>
</evidence>
<proteinExistence type="predicted"/>
<dbReference type="Pfam" id="PF12853">
    <property type="entry name" value="NADH_u_ox_C"/>
    <property type="match status" value="1"/>
</dbReference>
<evidence type="ECO:0000313" key="3">
    <source>
        <dbReference type="EMBL" id="KTB41075.1"/>
    </source>
</evidence>
<name>A0A0W0FXN1_MONRR</name>
<organism evidence="3 4">
    <name type="scientific">Moniliophthora roreri</name>
    <name type="common">Frosty pod rot fungus</name>
    <name type="synonym">Monilia roreri</name>
    <dbReference type="NCBI Taxonomy" id="221103"/>
    <lineage>
        <taxon>Eukaryota</taxon>
        <taxon>Fungi</taxon>
        <taxon>Dikarya</taxon>
        <taxon>Basidiomycota</taxon>
        <taxon>Agaricomycotina</taxon>
        <taxon>Agaricomycetes</taxon>
        <taxon>Agaricomycetidae</taxon>
        <taxon>Agaricales</taxon>
        <taxon>Marasmiineae</taxon>
        <taxon>Marasmiaceae</taxon>
        <taxon>Moniliophthora</taxon>
    </lineage>
</organism>
<feature type="domain" description="NADH-ubiquinone oxidoreductase 21kDa subunit N-terminal" evidence="1">
    <location>
        <begin position="8"/>
        <end position="66"/>
    </location>
</feature>
<feature type="domain" description="NADH-ubiquinone oxidoreductase 21kDa subunit C-terminal fungi" evidence="2">
    <location>
        <begin position="130"/>
        <end position="193"/>
    </location>
</feature>
<dbReference type="InterPro" id="IPR019721">
    <property type="entry name" value="NADH-UbQ_OxRdtase_su21_N"/>
</dbReference>
<dbReference type="PANTHER" id="PTHR34062">
    <property type="entry name" value="OXIDOREDUCTASE 21 KDA SUBUNIT, PUTATIVE (AFU_ORTHOLOGUE AFUA_4G04750)-RELATED"/>
    <property type="match status" value="1"/>
</dbReference>
<dbReference type="InterPro" id="IPR024549">
    <property type="entry name" value="NADH-UbQ_OxRdtase_su21_C_fun"/>
</dbReference>
<dbReference type="PANTHER" id="PTHR34062:SF1">
    <property type="entry name" value="NADH-UBIQUINONE OXIDOREDUCTASE 21KDA SUBUNIT N-TERMINAL DOMAIN-CONTAINING PROTEIN"/>
    <property type="match status" value="1"/>
</dbReference>
<dbReference type="AlphaFoldDB" id="A0A0W0FXN1"/>